<reference evidence="1 2" key="1">
    <citation type="submission" date="2022-05" db="EMBL/GenBank/DDBJ databases">
        <title>Novel Pseudomonas spp. Isolated from a Rainbow Trout Aquaculture Facility.</title>
        <authorList>
            <person name="Testerman T."/>
            <person name="Graf J."/>
        </authorList>
    </citation>
    <scope>NUCLEOTIDE SEQUENCE [LARGE SCALE GENOMIC DNA]</scope>
    <source>
        <strain evidence="1 2">ID681</strain>
    </source>
</reference>
<dbReference type="Proteomes" id="UP001148203">
    <property type="component" value="Unassembled WGS sequence"/>
</dbReference>
<proteinExistence type="predicted"/>
<protein>
    <submittedName>
        <fullName evidence="1">Type III secretion system chaperone</fullName>
    </submittedName>
</protein>
<sequence length="132" mass="14784">MSNPSTTLERYITRLGNQLGTTLSFQHGVCALYDRDGHQAVVIEVPEHADQLILHCRLGALQPGPDQPEQLLRMNFAIAALRGCWLALDQGDIRLCTQREMSILDDEGFCSLVNGYIAQVRETRTQLRSFLA</sequence>
<keyword evidence="2" id="KW-1185">Reference proteome</keyword>
<organism evidence="1 2">
    <name type="scientific">Pseudomonas fontis</name>
    <dbReference type="NCBI Taxonomy" id="2942633"/>
    <lineage>
        <taxon>Bacteria</taxon>
        <taxon>Pseudomonadati</taxon>
        <taxon>Pseudomonadota</taxon>
        <taxon>Gammaproteobacteria</taxon>
        <taxon>Pseudomonadales</taxon>
        <taxon>Pseudomonadaceae</taxon>
        <taxon>Pseudomonas</taxon>
    </lineage>
</organism>
<comment type="caution">
    <text evidence="1">The sequence shown here is derived from an EMBL/GenBank/DDBJ whole genome shotgun (WGS) entry which is preliminary data.</text>
</comment>
<dbReference type="CDD" id="cd17024">
    <property type="entry name" value="T3SC_IA_DspF-like"/>
    <property type="match status" value="1"/>
</dbReference>
<dbReference type="EMBL" id="JAMDGY010000027">
    <property type="protein sequence ID" value="MDD0991334.1"/>
    <property type="molecule type" value="Genomic_DNA"/>
</dbReference>
<dbReference type="Gene3D" id="3.30.1460.10">
    <property type="match status" value="1"/>
</dbReference>
<evidence type="ECO:0000313" key="2">
    <source>
        <dbReference type="Proteomes" id="UP001148203"/>
    </source>
</evidence>
<dbReference type="InterPro" id="IPR010261">
    <property type="entry name" value="Tir_chaperone"/>
</dbReference>
<gene>
    <name evidence="1" type="ORF">M5G11_12375</name>
</gene>
<accession>A0ABT5NT26</accession>
<dbReference type="RefSeq" id="WP_273911581.1">
    <property type="nucleotide sequence ID" value="NZ_JAMDGX010000043.1"/>
</dbReference>
<dbReference type="Pfam" id="PF05932">
    <property type="entry name" value="CesT"/>
    <property type="match status" value="1"/>
</dbReference>
<name>A0ABT5NT26_9PSED</name>
<evidence type="ECO:0000313" key="1">
    <source>
        <dbReference type="EMBL" id="MDD0991334.1"/>
    </source>
</evidence>
<dbReference type="SUPFAM" id="SSF69635">
    <property type="entry name" value="Type III secretory system chaperone-like"/>
    <property type="match status" value="1"/>
</dbReference>